<evidence type="ECO:0000256" key="3">
    <source>
        <dbReference type="ARBA" id="ARBA00022801"/>
    </source>
</evidence>
<keyword evidence="6" id="KW-1185">Reference proteome</keyword>
<keyword evidence="2" id="KW-0540">Nuclease</keyword>
<accession>A0ABU3PNB9</accession>
<proteinExistence type="predicted"/>
<organism evidence="5 6">
    <name type="scientific">Corynebacterium rouxii</name>
    <dbReference type="NCBI Taxonomy" id="2719119"/>
    <lineage>
        <taxon>Bacteria</taxon>
        <taxon>Bacillati</taxon>
        <taxon>Actinomycetota</taxon>
        <taxon>Actinomycetes</taxon>
        <taxon>Mycobacteriales</taxon>
        <taxon>Corynebacteriaceae</taxon>
        <taxon>Corynebacterium</taxon>
    </lineage>
</organism>
<dbReference type="Proteomes" id="UP001265983">
    <property type="component" value="Unassembled WGS sequence"/>
</dbReference>
<dbReference type="EMBL" id="JARUHM010000010">
    <property type="protein sequence ID" value="MDT9411325.1"/>
    <property type="molecule type" value="Genomic_DNA"/>
</dbReference>
<comment type="cofactor">
    <cofactor evidence="1">
        <name>Mg(2+)</name>
        <dbReference type="ChEBI" id="CHEBI:18420"/>
    </cofactor>
</comment>
<gene>
    <name evidence="5" type="ORF">P8T80_08030</name>
</gene>
<dbReference type="RefSeq" id="WP_315649934.1">
    <property type="nucleotide sequence ID" value="NZ_JARUHM010000010.1"/>
</dbReference>
<evidence type="ECO:0000259" key="4">
    <source>
        <dbReference type="SMART" id="SM00990"/>
    </source>
</evidence>
<dbReference type="InterPro" id="IPR014883">
    <property type="entry name" value="VRR_NUC"/>
</dbReference>
<dbReference type="SMART" id="SM00990">
    <property type="entry name" value="VRR_NUC"/>
    <property type="match status" value="1"/>
</dbReference>
<dbReference type="InterPro" id="IPR011856">
    <property type="entry name" value="tRNA_endonuc-like_dom_sf"/>
</dbReference>
<feature type="domain" description="VRR-NUC" evidence="4">
    <location>
        <begin position="1"/>
        <end position="81"/>
    </location>
</feature>
<keyword evidence="3" id="KW-0378">Hydrolase</keyword>
<dbReference type="Gene3D" id="3.40.1350.10">
    <property type="match status" value="1"/>
</dbReference>
<evidence type="ECO:0000313" key="5">
    <source>
        <dbReference type="EMBL" id="MDT9411325.1"/>
    </source>
</evidence>
<comment type="caution">
    <text evidence="5">The sequence shown here is derived from an EMBL/GenBank/DDBJ whole genome shotgun (WGS) entry which is preliminary data.</text>
</comment>
<sequence length="100" mass="11251">MLEKTIEKTLKTTIEKHGGICWKLTSPGTAGVPDRLIILPGGHICFIELKAPGQKPRPLQTHRHQQLTNLGAMVRTIDHPNQINNLIKEIHQWPTPTQQP</sequence>
<name>A0ABU3PNB9_9CORY</name>
<evidence type="ECO:0000256" key="2">
    <source>
        <dbReference type="ARBA" id="ARBA00022722"/>
    </source>
</evidence>
<protein>
    <submittedName>
        <fullName evidence="5">VRR-NUC domain-containing protein</fullName>
    </submittedName>
</protein>
<reference evidence="5 6" key="1">
    <citation type="submission" date="2023-03" db="EMBL/GenBank/DDBJ databases">
        <title>Whole genome sequence of the first Corynebacterium rouxii strains isolated in Brazil: a recent member of Corynebacterium diphtheriae complex.</title>
        <authorList>
            <person name="Vieira V."/>
            <person name="Ramos J.N."/>
            <person name="Araujo M.R.B."/>
            <person name="Baio P.V."/>
            <person name="Sant'Anna L.O."/>
            <person name="Veras J.F.C."/>
            <person name="Vieira E.M.D."/>
            <person name="Sousa M.A.B."/>
            <person name="Camargo C.H."/>
            <person name="Sacchi C.T."/>
            <person name="Campos K.R."/>
            <person name="Santos M.B.N."/>
            <person name="Bokermann S."/>
            <person name="Alvim L.B."/>
            <person name="Santos L.S."/>
            <person name="Mattos-Guaraldi A.L."/>
        </authorList>
    </citation>
    <scope>NUCLEOTIDE SEQUENCE [LARGE SCALE GENOMIC DNA]</scope>
    <source>
        <strain evidence="5 6">70862</strain>
    </source>
</reference>
<evidence type="ECO:0000313" key="6">
    <source>
        <dbReference type="Proteomes" id="UP001265983"/>
    </source>
</evidence>
<evidence type="ECO:0000256" key="1">
    <source>
        <dbReference type="ARBA" id="ARBA00001946"/>
    </source>
</evidence>